<accession>A0A5S5C4U7</accession>
<dbReference type="RefSeq" id="WP_148782552.1">
    <property type="nucleotide sequence ID" value="NZ_VNHU01000005.1"/>
</dbReference>
<keyword evidence="2" id="KW-0472">Membrane</keyword>
<feature type="transmembrane region" description="Helical" evidence="2">
    <location>
        <begin position="253"/>
        <end position="273"/>
    </location>
</feature>
<feature type="transmembrane region" description="Helical" evidence="2">
    <location>
        <begin position="65"/>
        <end position="81"/>
    </location>
</feature>
<keyword evidence="1" id="KW-0175">Coiled coil</keyword>
<dbReference type="InterPro" id="IPR005240">
    <property type="entry name" value="DUF389"/>
</dbReference>
<feature type="transmembrane region" description="Helical" evidence="2">
    <location>
        <begin position="184"/>
        <end position="204"/>
    </location>
</feature>
<dbReference type="PANTHER" id="PTHR20992:SF9">
    <property type="entry name" value="AT15442P-RELATED"/>
    <property type="match status" value="1"/>
</dbReference>
<gene>
    <name evidence="3" type="ORF">BD809_10523</name>
</gene>
<feature type="coiled-coil region" evidence="1">
    <location>
        <begin position="368"/>
        <end position="402"/>
    </location>
</feature>
<dbReference type="PANTHER" id="PTHR20992">
    <property type="entry name" value="AT15442P-RELATED"/>
    <property type="match status" value="1"/>
</dbReference>
<evidence type="ECO:0000256" key="2">
    <source>
        <dbReference type="SAM" id="Phobius"/>
    </source>
</evidence>
<organism evidence="3 4">
    <name type="scientific">Aquimarina intermedia</name>
    <dbReference type="NCBI Taxonomy" id="350814"/>
    <lineage>
        <taxon>Bacteria</taxon>
        <taxon>Pseudomonadati</taxon>
        <taxon>Bacteroidota</taxon>
        <taxon>Flavobacteriia</taxon>
        <taxon>Flavobacteriales</taxon>
        <taxon>Flavobacteriaceae</taxon>
        <taxon>Aquimarina</taxon>
    </lineage>
</organism>
<evidence type="ECO:0000313" key="4">
    <source>
        <dbReference type="Proteomes" id="UP000324376"/>
    </source>
</evidence>
<evidence type="ECO:0000313" key="3">
    <source>
        <dbReference type="EMBL" id="TYP73436.1"/>
    </source>
</evidence>
<reference evidence="3 4" key="1">
    <citation type="submission" date="2019-07" db="EMBL/GenBank/DDBJ databases">
        <title>Genomic Encyclopedia of Archaeal and Bacterial Type Strains, Phase II (KMG-II): from individual species to whole genera.</title>
        <authorList>
            <person name="Goeker M."/>
        </authorList>
    </citation>
    <scope>NUCLEOTIDE SEQUENCE [LARGE SCALE GENOMIC DNA]</scope>
    <source>
        <strain evidence="3 4">DSM 17527</strain>
    </source>
</reference>
<feature type="transmembrane region" description="Helical" evidence="2">
    <location>
        <begin position="87"/>
        <end position="107"/>
    </location>
</feature>
<keyword evidence="4" id="KW-1185">Reference proteome</keyword>
<dbReference type="EMBL" id="VNHU01000005">
    <property type="protein sequence ID" value="TYP73436.1"/>
    <property type="molecule type" value="Genomic_DNA"/>
</dbReference>
<keyword evidence="2" id="KW-0812">Transmembrane</keyword>
<comment type="caution">
    <text evidence="3">The sequence shown here is derived from an EMBL/GenBank/DDBJ whole genome shotgun (WGS) entry which is preliminary data.</text>
</comment>
<protein>
    <submittedName>
        <fullName evidence="3">Putative hydrophobic protein (TIGR00271 family)</fullName>
    </submittedName>
</protein>
<keyword evidence="2" id="KW-1133">Transmembrane helix</keyword>
<dbReference type="Pfam" id="PF04087">
    <property type="entry name" value="DUF389"/>
    <property type="match status" value="1"/>
</dbReference>
<dbReference type="OrthoDB" id="9790659at2"/>
<dbReference type="Proteomes" id="UP000324376">
    <property type="component" value="Unassembled WGS sequence"/>
</dbReference>
<feature type="transmembrane region" description="Helical" evidence="2">
    <location>
        <begin position="210"/>
        <end position="232"/>
    </location>
</feature>
<evidence type="ECO:0000256" key="1">
    <source>
        <dbReference type="SAM" id="Coils"/>
    </source>
</evidence>
<name>A0A5S5C4U7_9FLAO</name>
<feature type="transmembrane region" description="Helical" evidence="2">
    <location>
        <begin position="119"/>
        <end position="139"/>
    </location>
</feature>
<proteinExistence type="predicted"/>
<dbReference type="AlphaFoldDB" id="A0A5S5C4U7"/>
<feature type="transmembrane region" description="Helical" evidence="2">
    <location>
        <begin position="151"/>
        <end position="172"/>
    </location>
</feature>
<sequence>MQENSNSESPIDAEEVKETIKKEAKGLFESVSAFLSDLLDIRSDTDRDQTVADVKNDIPFQGHNAWILVFSIFVASIGLNVSSTAVVIGAMLISPLMGPIVGVGLSIAINDIDTLRRSLINLGVMVGLSVLTATLYFSLSPLTELTPELEARTAPTILDVFVAIFGGLALIVAKSKKGTMPNAIAGVAIATALMPPLCTVGYGIAEWNFIYAGGALYLFTINAIFIALSTFITAKLLRFPMIRYANSAKRKRTAQLASFIALLAMIPAIFTFVKVLGESNSERDYRNFLESEISGNENLYLRKDFYNYNEGTIKLFFDGEIDKAVVSDLRNEIKKYDHIKDFELTINGNKSRGLEQVSKAYDRSIVELGRLENANDRLTAQNEDLKNRIAALELQLRDANKVEPVEVLPYNSIAKDAKIRFPDLSALGYGLVLQSNFLRVDTVPMLFPIWKSQLSDSLHELRQTDLRKWSTRQIGVDTLIVK</sequence>